<keyword evidence="6" id="KW-0443">Lipid metabolism</keyword>
<dbReference type="SUPFAM" id="SSF54637">
    <property type="entry name" value="Thioesterase/thiol ester dehydrase-isomerase"/>
    <property type="match status" value="2"/>
</dbReference>
<evidence type="ECO:0000313" key="11">
    <source>
        <dbReference type="Proteomes" id="UP000183255"/>
    </source>
</evidence>
<dbReference type="GO" id="GO:0000036">
    <property type="term" value="F:acyl carrier activity"/>
    <property type="evidence" value="ECO:0007669"/>
    <property type="project" value="TreeGrafter"/>
</dbReference>
<evidence type="ECO:0000256" key="7">
    <source>
        <dbReference type="ARBA" id="ARBA00023160"/>
    </source>
</evidence>
<dbReference type="Gene3D" id="3.10.129.10">
    <property type="entry name" value="Hotdog Thioesterase"/>
    <property type="match status" value="1"/>
</dbReference>
<dbReference type="PANTHER" id="PTHR31727">
    <property type="entry name" value="OLEOYL-ACYL CARRIER PROTEIN THIOESTERASE 1, CHLOROPLASTIC"/>
    <property type="match status" value="1"/>
</dbReference>
<comment type="similarity">
    <text evidence="1">Belongs to the acyl-ACP thioesterase family.</text>
</comment>
<keyword evidence="2" id="KW-0444">Lipid biosynthesis</keyword>
<keyword evidence="7" id="KW-0275">Fatty acid biosynthesis</keyword>
<dbReference type="InterPro" id="IPR045023">
    <property type="entry name" value="FATA/B"/>
</dbReference>
<gene>
    <name evidence="10" type="ORF">SAMN05421804_10497</name>
</gene>
<protein>
    <submittedName>
        <fullName evidence="10">Acyl-ACP thioesterase</fullName>
    </submittedName>
</protein>
<evidence type="ECO:0000259" key="9">
    <source>
        <dbReference type="Pfam" id="PF20791"/>
    </source>
</evidence>
<dbReference type="PANTHER" id="PTHR31727:SF6">
    <property type="entry name" value="OLEOYL-ACYL CARRIER PROTEIN THIOESTERASE 1, CHLOROPLASTIC"/>
    <property type="match status" value="1"/>
</dbReference>
<dbReference type="Pfam" id="PF01643">
    <property type="entry name" value="Acyl-ACP_TE"/>
    <property type="match status" value="1"/>
</dbReference>
<feature type="domain" description="Acyl-ACP thioesterase N-terminal hotdog" evidence="8">
    <location>
        <begin position="3"/>
        <end position="130"/>
    </location>
</feature>
<keyword evidence="4" id="KW-0276">Fatty acid metabolism</keyword>
<dbReference type="CDD" id="cd00586">
    <property type="entry name" value="4HBT"/>
    <property type="match status" value="1"/>
</dbReference>
<dbReference type="InterPro" id="IPR002864">
    <property type="entry name" value="Acyl-ACP_thioesterase_NHD"/>
</dbReference>
<keyword evidence="5" id="KW-0809">Transit peptide</keyword>
<dbReference type="RefSeq" id="WP_031576143.1">
    <property type="nucleotide sequence ID" value="NZ_FNDZ01000004.1"/>
</dbReference>
<evidence type="ECO:0000256" key="5">
    <source>
        <dbReference type="ARBA" id="ARBA00022946"/>
    </source>
</evidence>
<proteinExistence type="inferred from homology"/>
<dbReference type="InterPro" id="IPR029069">
    <property type="entry name" value="HotDog_dom_sf"/>
</dbReference>
<reference evidence="10 11" key="1">
    <citation type="submission" date="2016-10" db="EMBL/GenBank/DDBJ databases">
        <authorList>
            <person name="de Groot N.N."/>
        </authorList>
    </citation>
    <scope>NUCLEOTIDE SEQUENCE [LARGE SCALE GENOMIC DNA]</scope>
    <source>
        <strain evidence="10 11">CGMCC 1.5058</strain>
    </source>
</reference>
<keyword evidence="3" id="KW-0378">Hydrolase</keyword>
<dbReference type="EMBL" id="FNDZ01000004">
    <property type="protein sequence ID" value="SDI75269.1"/>
    <property type="molecule type" value="Genomic_DNA"/>
</dbReference>
<name>A0A1G8N4R2_9CLOT</name>
<feature type="domain" description="Acyl-ACP thioesterase-like C-terminal" evidence="9">
    <location>
        <begin position="162"/>
        <end position="256"/>
    </location>
</feature>
<dbReference type="Pfam" id="PF20791">
    <property type="entry name" value="Acyl-ACP_TE_C"/>
    <property type="match status" value="1"/>
</dbReference>
<dbReference type="GO" id="GO:0016297">
    <property type="term" value="F:fatty acyl-[ACP] hydrolase activity"/>
    <property type="evidence" value="ECO:0007669"/>
    <property type="project" value="InterPro"/>
</dbReference>
<dbReference type="AlphaFoldDB" id="A0A1G8N4R2"/>
<accession>A0A1G8N4R2</accession>
<sequence length="259" mass="30922">MKDYTKSMIVDFKEVDRFLHLKLDAFMQMLNTTSMYHTVSLGLAPDYMERRGMVWVLYSWNIKLFKGDYYARKLYFTTFALFHKDIYSHRYFLVKDEEGTLIGYAVSVWIVIDYEKRKMVKVPEDVQKVYFSQFDSELTEEQTYIVESLSTAPLKKRRAQDYTYEKEIELRFHDIDSNGHVNNTVYVEWAMESLTTDEDESFLQDHVVEDLSIVYKKEKMPGGKVLIRCLLEDSKSYHEIYDMEGCLLTLVEFTWKKRS</sequence>
<dbReference type="InterPro" id="IPR049427">
    <property type="entry name" value="Acyl-ACP_TE_C"/>
</dbReference>
<evidence type="ECO:0000256" key="2">
    <source>
        <dbReference type="ARBA" id="ARBA00022516"/>
    </source>
</evidence>
<evidence type="ECO:0000259" key="8">
    <source>
        <dbReference type="Pfam" id="PF01643"/>
    </source>
</evidence>
<dbReference type="Proteomes" id="UP000183255">
    <property type="component" value="Unassembled WGS sequence"/>
</dbReference>
<evidence type="ECO:0000256" key="4">
    <source>
        <dbReference type="ARBA" id="ARBA00022832"/>
    </source>
</evidence>
<evidence type="ECO:0000256" key="3">
    <source>
        <dbReference type="ARBA" id="ARBA00022801"/>
    </source>
</evidence>
<evidence type="ECO:0000256" key="6">
    <source>
        <dbReference type="ARBA" id="ARBA00023098"/>
    </source>
</evidence>
<evidence type="ECO:0000256" key="1">
    <source>
        <dbReference type="ARBA" id="ARBA00006500"/>
    </source>
</evidence>
<evidence type="ECO:0000313" key="10">
    <source>
        <dbReference type="EMBL" id="SDI75269.1"/>
    </source>
</evidence>
<organism evidence="10 11">
    <name type="scientific">Proteiniclasticum ruminis</name>
    <dbReference type="NCBI Taxonomy" id="398199"/>
    <lineage>
        <taxon>Bacteria</taxon>
        <taxon>Bacillati</taxon>
        <taxon>Bacillota</taxon>
        <taxon>Clostridia</taxon>
        <taxon>Eubacteriales</taxon>
        <taxon>Clostridiaceae</taxon>
        <taxon>Proteiniclasticum</taxon>
    </lineage>
</organism>